<proteinExistence type="inferred from homology"/>
<dbReference type="STRING" id="174720.A0A0N5BRV2"/>
<evidence type="ECO:0000256" key="1">
    <source>
        <dbReference type="ARBA" id="ARBA00005578"/>
    </source>
</evidence>
<name>A0A0N5BRV2_STREA</name>
<evidence type="ECO:0000313" key="4">
    <source>
        <dbReference type="WBParaSite" id="SPAL_0000859700.1"/>
    </source>
</evidence>
<dbReference type="PANTHER" id="PTHR46229">
    <property type="entry name" value="BOLA TRANSCRIPTION REGULATOR"/>
    <property type="match status" value="1"/>
</dbReference>
<accession>A0A0N5BRV2</accession>
<evidence type="ECO:0000256" key="2">
    <source>
        <dbReference type="RuleBase" id="RU003860"/>
    </source>
</evidence>
<reference evidence="4" key="1">
    <citation type="submission" date="2017-02" db="UniProtKB">
        <authorList>
            <consortium name="WormBaseParasite"/>
        </authorList>
    </citation>
    <scope>IDENTIFICATION</scope>
</reference>
<keyword evidence="3" id="KW-1185">Reference proteome</keyword>
<dbReference type="InterPro" id="IPR050961">
    <property type="entry name" value="BolA/IbaG_stress_morph_reg"/>
</dbReference>
<organism evidence="3 4">
    <name type="scientific">Strongyloides papillosus</name>
    <name type="common">Intestinal threadworm</name>
    <dbReference type="NCBI Taxonomy" id="174720"/>
    <lineage>
        <taxon>Eukaryota</taxon>
        <taxon>Metazoa</taxon>
        <taxon>Ecdysozoa</taxon>
        <taxon>Nematoda</taxon>
        <taxon>Chromadorea</taxon>
        <taxon>Rhabditida</taxon>
        <taxon>Tylenchina</taxon>
        <taxon>Panagrolaimomorpha</taxon>
        <taxon>Strongyloidoidea</taxon>
        <taxon>Strongyloididae</taxon>
        <taxon>Strongyloides</taxon>
    </lineage>
</organism>
<dbReference type="InterPro" id="IPR002634">
    <property type="entry name" value="BolA"/>
</dbReference>
<dbReference type="Proteomes" id="UP000046392">
    <property type="component" value="Unplaced"/>
</dbReference>
<dbReference type="PANTHER" id="PTHR46229:SF2">
    <property type="entry name" value="BOLA-LIKE PROTEIN 1"/>
    <property type="match status" value="1"/>
</dbReference>
<sequence length="117" mass="13048">MINLFRRTFSTMVEGPKTKMIKDKLTSTLNPDYLNVVCESHMHAVPKGAEMHFLVECVSTKFENLPKIKCHRIIHDILADELKSGDIHALRLFTVASSKYDGQFAPPPPKCGGGGHL</sequence>
<dbReference type="WBParaSite" id="SPAL_0000859700.1">
    <property type="protein sequence ID" value="SPAL_0000859700.1"/>
    <property type="gene ID" value="SPAL_0000859700"/>
</dbReference>
<protein>
    <submittedName>
        <fullName evidence="4">BolA-like protein</fullName>
    </submittedName>
</protein>
<comment type="similarity">
    <text evidence="1 2">Belongs to the BolA/IbaG family.</text>
</comment>
<dbReference type="Gene3D" id="3.30.300.90">
    <property type="entry name" value="BolA-like"/>
    <property type="match status" value="1"/>
</dbReference>
<evidence type="ECO:0000313" key="3">
    <source>
        <dbReference type="Proteomes" id="UP000046392"/>
    </source>
</evidence>
<dbReference type="GO" id="GO:0005739">
    <property type="term" value="C:mitochondrion"/>
    <property type="evidence" value="ECO:0007669"/>
    <property type="project" value="TreeGrafter"/>
</dbReference>
<dbReference type="InterPro" id="IPR036065">
    <property type="entry name" value="BolA-like_sf"/>
</dbReference>
<dbReference type="Pfam" id="PF01722">
    <property type="entry name" value="BolA"/>
    <property type="match status" value="1"/>
</dbReference>
<dbReference type="AlphaFoldDB" id="A0A0N5BRV2"/>
<dbReference type="SUPFAM" id="SSF82657">
    <property type="entry name" value="BolA-like"/>
    <property type="match status" value="1"/>
</dbReference>